<sequence length="995" mass="114320">MTYLNTLKYWRNSLADASRPAIKLKEGKVSYYFAELPDVNLQLGRVDDKLAAQIISVESLKVNNQKGIKEEKDADWIQLKQVSVLISPFLINSKFAHNKSIQDENFMMPFLIRANLKLNGELSIPDAPAPYICRDYLEPLPPQSIDYLFANINDVDKIFSDEFVGTEWNQYYHHLTRQFTSITGQSIETYVPLDYEKIERITIIVDESIQMAADGIIKLYDHLIHLNKDKLSLLGNLIQPKGREVRPLIPYKDFVQENTKHLGQMGYEYPLSITQRQSLYEINKMQEGEILAINGPPGTGKTTLLQSVIANEVVKSAIKGEEPTVILACSTNNQAVTNIVDSFQNVKVRSGLLYKRWIPAISSFALFLPSASKVVEDDIPYLKMKDGINTKIENQPFLNKAKSSFLDCFHESFPDDKKNDIAEVAMFLREKLISHQSNLKLGADYWKSYLSIESELRQLHYQKDIQLEDVYFTSKINDVKQHLTAFERQKNDYFFKEPWWIKIFCFLPFIGRIREQQLKSLFREFNFDLTAINLRKIDAIDLFFESKFNLIKQIEKKCIEWDNWKNKNTIRANPPQTEKVYQEIGNEKENYFFNELETDIKNDMFFLATHYWEARWLIEMQEALIENNYWKSIGPLALRKWRRFSMLFPCFVSTFYMAPKYFQKLKFADQDAGGKSKWDSEPLVAAIDYLIVDESGQVTPEVGAATFSLAKKAIVVGDTLQIDPVWSVTKLVDKANYYKHDLAQIDEDYFAASDLGFLCSTGSVMKLAQKSSPHHEKKTLSKGLWLTEHRRCYNEIIDYCNVLAYKGLLLPKKGKAPKDLVVAPMSFIHHNYETDPSAVSKSNRGEAKEIATWIKQNELRIIDYYQEQENKAAVKENRQAKQLILGDLIAIVTPFALQKSVLKSVLQSSGVSMKNLTIGTVHALQGAERSIIIFSSVYGPNMASSSFFYDMGPNMLNVAVSRAKDSFIMFGHEGLYKNSSSMKPSNVLYNHIENN</sequence>
<evidence type="ECO:0000313" key="9">
    <source>
        <dbReference type="Proteomes" id="UP001597509"/>
    </source>
</evidence>
<comment type="similarity">
    <text evidence="1">Belongs to the DNA2/NAM7 helicase family.</text>
</comment>
<evidence type="ECO:0000256" key="5">
    <source>
        <dbReference type="ARBA" id="ARBA00022840"/>
    </source>
</evidence>
<evidence type="ECO:0000313" key="8">
    <source>
        <dbReference type="EMBL" id="MFD2902539.1"/>
    </source>
</evidence>
<evidence type="ECO:0000256" key="4">
    <source>
        <dbReference type="ARBA" id="ARBA00022806"/>
    </source>
</evidence>
<comment type="caution">
    <text evidence="8">The sequence shown here is derived from an EMBL/GenBank/DDBJ whole genome shotgun (WGS) entry which is preliminary data.</text>
</comment>
<proteinExistence type="inferred from homology"/>
<evidence type="ECO:0000256" key="2">
    <source>
        <dbReference type="ARBA" id="ARBA00022741"/>
    </source>
</evidence>
<dbReference type="InterPro" id="IPR027417">
    <property type="entry name" value="P-loop_NTPase"/>
</dbReference>
<dbReference type="CDD" id="cd18808">
    <property type="entry name" value="SF1_C_Upf1"/>
    <property type="match status" value="1"/>
</dbReference>
<organism evidence="8 9">
    <name type="scientific">Sphingobacterium anhuiense</name>
    <dbReference type="NCBI Taxonomy" id="493780"/>
    <lineage>
        <taxon>Bacteria</taxon>
        <taxon>Pseudomonadati</taxon>
        <taxon>Bacteroidota</taxon>
        <taxon>Sphingobacteriia</taxon>
        <taxon>Sphingobacteriales</taxon>
        <taxon>Sphingobacteriaceae</taxon>
        <taxon>Sphingobacterium</taxon>
    </lineage>
</organism>
<dbReference type="RefSeq" id="WP_380917578.1">
    <property type="nucleotide sequence ID" value="NZ_JBHUPE010000001.1"/>
</dbReference>
<evidence type="ECO:0000256" key="3">
    <source>
        <dbReference type="ARBA" id="ARBA00022801"/>
    </source>
</evidence>
<dbReference type="Pfam" id="PF13087">
    <property type="entry name" value="AAA_12"/>
    <property type="match status" value="1"/>
</dbReference>
<dbReference type="InterPro" id="IPR050534">
    <property type="entry name" value="Coronavir_polyprotein_1ab"/>
</dbReference>
<evidence type="ECO:0000259" key="6">
    <source>
        <dbReference type="Pfam" id="PF13086"/>
    </source>
</evidence>
<feature type="domain" description="DNA2/NAM7 helicase-like C-terminal" evidence="7">
    <location>
        <begin position="782"/>
        <end position="972"/>
    </location>
</feature>
<evidence type="ECO:0000256" key="1">
    <source>
        <dbReference type="ARBA" id="ARBA00007913"/>
    </source>
</evidence>
<protein>
    <submittedName>
        <fullName evidence="8">AAA domain-containing protein</fullName>
    </submittedName>
</protein>
<keyword evidence="9" id="KW-1185">Reference proteome</keyword>
<gene>
    <name evidence="8" type="ORF">ACFS6I_01285</name>
</gene>
<dbReference type="PANTHER" id="PTHR43788:SF8">
    <property type="entry name" value="DNA-BINDING PROTEIN SMUBP-2"/>
    <property type="match status" value="1"/>
</dbReference>
<keyword evidence="3" id="KW-0378">Hydrolase</keyword>
<feature type="domain" description="DNA2/NAM7 helicase helicase" evidence="6">
    <location>
        <begin position="273"/>
        <end position="356"/>
    </location>
</feature>
<dbReference type="Proteomes" id="UP001597509">
    <property type="component" value="Unassembled WGS sequence"/>
</dbReference>
<reference evidence="9" key="1">
    <citation type="journal article" date="2019" name="Int. J. Syst. Evol. Microbiol.">
        <title>The Global Catalogue of Microorganisms (GCM) 10K type strain sequencing project: providing services to taxonomists for standard genome sequencing and annotation.</title>
        <authorList>
            <consortium name="The Broad Institute Genomics Platform"/>
            <consortium name="The Broad Institute Genome Sequencing Center for Infectious Disease"/>
            <person name="Wu L."/>
            <person name="Ma J."/>
        </authorList>
    </citation>
    <scope>NUCLEOTIDE SEQUENCE [LARGE SCALE GENOMIC DNA]</scope>
    <source>
        <strain evidence="9">KCTC 22209</strain>
    </source>
</reference>
<evidence type="ECO:0000259" key="7">
    <source>
        <dbReference type="Pfam" id="PF13087"/>
    </source>
</evidence>
<dbReference type="PANTHER" id="PTHR43788">
    <property type="entry name" value="DNA2/NAM7 HELICASE FAMILY MEMBER"/>
    <property type="match status" value="1"/>
</dbReference>
<dbReference type="EMBL" id="JBHUPE010000001">
    <property type="protein sequence ID" value="MFD2902539.1"/>
    <property type="molecule type" value="Genomic_DNA"/>
</dbReference>
<dbReference type="InterPro" id="IPR041679">
    <property type="entry name" value="DNA2/NAM7-like_C"/>
</dbReference>
<dbReference type="InterPro" id="IPR047187">
    <property type="entry name" value="SF1_C_Upf1"/>
</dbReference>
<dbReference type="InterPro" id="IPR041677">
    <property type="entry name" value="DNA2/NAM7_AAA_11"/>
</dbReference>
<keyword evidence="4" id="KW-0347">Helicase</keyword>
<dbReference type="Gene3D" id="3.40.50.300">
    <property type="entry name" value="P-loop containing nucleotide triphosphate hydrolases"/>
    <property type="match status" value="3"/>
</dbReference>
<keyword evidence="5" id="KW-0067">ATP-binding</keyword>
<dbReference type="SUPFAM" id="SSF52540">
    <property type="entry name" value="P-loop containing nucleoside triphosphate hydrolases"/>
    <property type="match status" value="1"/>
</dbReference>
<accession>A0ABW5YQ23</accession>
<dbReference type="Pfam" id="PF13086">
    <property type="entry name" value="AAA_11"/>
    <property type="match status" value="1"/>
</dbReference>
<name>A0ABW5YQ23_9SPHI</name>
<keyword evidence="2" id="KW-0547">Nucleotide-binding</keyword>